<evidence type="ECO:0000259" key="1">
    <source>
        <dbReference type="Pfam" id="PF13640"/>
    </source>
</evidence>
<dbReference type="Pfam" id="PF13640">
    <property type="entry name" value="2OG-FeII_Oxy_3"/>
    <property type="match status" value="1"/>
</dbReference>
<dbReference type="AlphaFoldDB" id="A0A6C0HYF5"/>
<evidence type="ECO:0000313" key="2">
    <source>
        <dbReference type="EMBL" id="QHT85186.1"/>
    </source>
</evidence>
<accession>A0A6C0HYF5</accession>
<feature type="domain" description="Prolyl 4-hydroxylase alpha subunit Fe(2+) 2OG dioxygenase" evidence="1">
    <location>
        <begin position="101"/>
        <end position="203"/>
    </location>
</feature>
<sequence>MSEGYKNESPFPFIVIDNFFKENVITEIVDNVEKLETNNANYKFYDGAWELNKYAFERNFGSYLENIFTTLNSDEFIDNLEKLTGIKNIIRNDTTLKGAGVHRILKDGILKVHTDFNYYDSGKYGRLDRRLNLLIYLNSDWKDEYNGHLLLCNRFTHEIKYKIAPIINRCVIFNTTKNSLHGHPYPLNTPEDVKRHSIAVYYYTKNDDGIDFEGDGERPTLIFNCDDYNQTNMVSI</sequence>
<dbReference type="Gene3D" id="2.60.120.620">
    <property type="entry name" value="q2cbj1_9rhob like domain"/>
    <property type="match status" value="1"/>
</dbReference>
<proteinExistence type="predicted"/>
<dbReference type="InterPro" id="IPR044862">
    <property type="entry name" value="Pro_4_hyd_alph_FE2OG_OXY"/>
</dbReference>
<dbReference type="EMBL" id="MN740036">
    <property type="protein sequence ID" value="QHT85186.1"/>
    <property type="molecule type" value="Genomic_DNA"/>
</dbReference>
<reference evidence="2" key="1">
    <citation type="journal article" date="2020" name="Nature">
        <title>Giant virus diversity and host interactions through global metagenomics.</title>
        <authorList>
            <person name="Schulz F."/>
            <person name="Roux S."/>
            <person name="Paez-Espino D."/>
            <person name="Jungbluth S."/>
            <person name="Walsh D.A."/>
            <person name="Denef V.J."/>
            <person name="McMahon K.D."/>
            <person name="Konstantinidis K.T."/>
            <person name="Eloe-Fadrosh E.A."/>
            <person name="Kyrpides N.C."/>
            <person name="Woyke T."/>
        </authorList>
    </citation>
    <scope>NUCLEOTIDE SEQUENCE</scope>
    <source>
        <strain evidence="2">GVMAG-M-3300023184-178</strain>
    </source>
</reference>
<name>A0A6C0HYF5_9ZZZZ</name>
<protein>
    <recommendedName>
        <fullName evidence="1">Prolyl 4-hydroxylase alpha subunit Fe(2+) 2OG dioxygenase domain-containing protein</fullName>
    </recommendedName>
</protein>
<organism evidence="2">
    <name type="scientific">viral metagenome</name>
    <dbReference type="NCBI Taxonomy" id="1070528"/>
    <lineage>
        <taxon>unclassified sequences</taxon>
        <taxon>metagenomes</taxon>
        <taxon>organismal metagenomes</taxon>
    </lineage>
</organism>